<gene>
    <name evidence="1" type="ORF">DICVIV_08258</name>
</gene>
<proteinExistence type="predicted"/>
<accession>A0A0D8XMF8</accession>
<dbReference type="EMBL" id="KN716392">
    <property type="protein sequence ID" value="KJH45700.1"/>
    <property type="molecule type" value="Genomic_DNA"/>
</dbReference>
<dbReference type="AlphaFoldDB" id="A0A0D8XMF8"/>
<protein>
    <submittedName>
        <fullName evidence="1">Uncharacterized protein</fullName>
    </submittedName>
</protein>
<name>A0A0D8XMF8_DICVI</name>
<evidence type="ECO:0000313" key="2">
    <source>
        <dbReference type="Proteomes" id="UP000053766"/>
    </source>
</evidence>
<sequence>MTKSDRTYNTVCDKVHKILFHLSRLKNYLYPNVVPILVKRDLAGDTDLTFRGLQGLRGKRMPYMNLKGLRGKRIYLIAFLTLEN</sequence>
<keyword evidence="2" id="KW-1185">Reference proteome</keyword>
<dbReference type="OrthoDB" id="5861210at2759"/>
<evidence type="ECO:0000313" key="1">
    <source>
        <dbReference type="EMBL" id="KJH45700.1"/>
    </source>
</evidence>
<organism evidence="1 2">
    <name type="scientific">Dictyocaulus viviparus</name>
    <name type="common">Bovine lungworm</name>
    <dbReference type="NCBI Taxonomy" id="29172"/>
    <lineage>
        <taxon>Eukaryota</taxon>
        <taxon>Metazoa</taxon>
        <taxon>Ecdysozoa</taxon>
        <taxon>Nematoda</taxon>
        <taxon>Chromadorea</taxon>
        <taxon>Rhabditida</taxon>
        <taxon>Rhabditina</taxon>
        <taxon>Rhabditomorpha</taxon>
        <taxon>Strongyloidea</taxon>
        <taxon>Metastrongylidae</taxon>
        <taxon>Dictyocaulus</taxon>
    </lineage>
</organism>
<reference evidence="2" key="2">
    <citation type="journal article" date="2016" name="Sci. Rep.">
        <title>Dictyocaulus viviparus genome, variome and transcriptome elucidate lungworm biology and support future intervention.</title>
        <authorList>
            <person name="McNulty S.N."/>
            <person name="Strube C."/>
            <person name="Rosa B.A."/>
            <person name="Martin J.C."/>
            <person name="Tyagi R."/>
            <person name="Choi Y.J."/>
            <person name="Wang Q."/>
            <person name="Hallsworth Pepin K."/>
            <person name="Zhang X."/>
            <person name="Ozersky P."/>
            <person name="Wilson R.K."/>
            <person name="Sternberg P.W."/>
            <person name="Gasser R.B."/>
            <person name="Mitreva M."/>
        </authorList>
    </citation>
    <scope>NUCLEOTIDE SEQUENCE [LARGE SCALE GENOMIC DNA]</scope>
    <source>
        <strain evidence="2">HannoverDv2000</strain>
    </source>
</reference>
<reference evidence="1 2" key="1">
    <citation type="submission" date="2013-11" db="EMBL/GenBank/DDBJ databases">
        <title>Draft genome of the bovine lungworm Dictyocaulus viviparus.</title>
        <authorList>
            <person name="Mitreva M."/>
        </authorList>
    </citation>
    <scope>NUCLEOTIDE SEQUENCE [LARGE SCALE GENOMIC DNA]</scope>
    <source>
        <strain evidence="1 2">HannoverDv2000</strain>
    </source>
</reference>
<dbReference type="Proteomes" id="UP000053766">
    <property type="component" value="Unassembled WGS sequence"/>
</dbReference>